<gene>
    <name evidence="3" type="ORF">AB8O55_03940</name>
</gene>
<dbReference type="InterPro" id="IPR036291">
    <property type="entry name" value="NAD(P)-bd_dom_sf"/>
</dbReference>
<dbReference type="PROSITE" id="PS00061">
    <property type="entry name" value="ADH_SHORT"/>
    <property type="match status" value="1"/>
</dbReference>
<keyword evidence="3" id="KW-0560">Oxidoreductase</keyword>
<dbReference type="InterPro" id="IPR020904">
    <property type="entry name" value="Sc_DH/Rdtase_CS"/>
</dbReference>
<comment type="similarity">
    <text evidence="1">Belongs to the short-chain dehydrogenases/reductases (SDR) family.</text>
</comment>
<organism evidence="3 4">
    <name type="scientific">Saccharopolyspora cebuensis</name>
    <dbReference type="NCBI Taxonomy" id="418759"/>
    <lineage>
        <taxon>Bacteria</taxon>
        <taxon>Bacillati</taxon>
        <taxon>Actinomycetota</taxon>
        <taxon>Actinomycetes</taxon>
        <taxon>Pseudonocardiales</taxon>
        <taxon>Pseudonocardiaceae</taxon>
        <taxon>Saccharopolyspora</taxon>
    </lineage>
</organism>
<dbReference type="Gene3D" id="3.40.50.720">
    <property type="entry name" value="NAD(P)-binding Rossmann-like Domain"/>
    <property type="match status" value="1"/>
</dbReference>
<dbReference type="Pfam" id="PF13561">
    <property type="entry name" value="adh_short_C2"/>
    <property type="match status" value="1"/>
</dbReference>
<name>A0ABV4CBP7_9PSEU</name>
<evidence type="ECO:0000313" key="4">
    <source>
        <dbReference type="Proteomes" id="UP001564626"/>
    </source>
</evidence>
<feature type="domain" description="Ketoreductase" evidence="2">
    <location>
        <begin position="6"/>
        <end position="189"/>
    </location>
</feature>
<dbReference type="Proteomes" id="UP001564626">
    <property type="component" value="Unassembled WGS sequence"/>
</dbReference>
<dbReference type="CDD" id="cd05233">
    <property type="entry name" value="SDR_c"/>
    <property type="match status" value="1"/>
</dbReference>
<dbReference type="EMBL" id="JBGEHV010000004">
    <property type="protein sequence ID" value="MEY8038535.1"/>
    <property type="molecule type" value="Genomic_DNA"/>
</dbReference>
<dbReference type="GO" id="GO:0016491">
    <property type="term" value="F:oxidoreductase activity"/>
    <property type="evidence" value="ECO:0007669"/>
    <property type="project" value="UniProtKB-KW"/>
</dbReference>
<protein>
    <submittedName>
        <fullName evidence="3">SDR family NAD(P)-dependent oxidoreductase</fullName>
        <ecNumber evidence="3">1.1.1.-</ecNumber>
    </submittedName>
</protein>
<dbReference type="SMART" id="SM00822">
    <property type="entry name" value="PKS_KR"/>
    <property type="match status" value="1"/>
</dbReference>
<proteinExistence type="inferred from homology"/>
<evidence type="ECO:0000256" key="1">
    <source>
        <dbReference type="ARBA" id="ARBA00006484"/>
    </source>
</evidence>
<dbReference type="PRINTS" id="PR00080">
    <property type="entry name" value="SDRFAMILY"/>
</dbReference>
<accession>A0ABV4CBP7</accession>
<keyword evidence="4" id="KW-1185">Reference proteome</keyword>
<reference evidence="3 4" key="1">
    <citation type="submission" date="2024-08" db="EMBL/GenBank/DDBJ databases">
        <title>Genome mining of Saccharopolyspora cebuensis PGLac3 from Nigerian medicinal plant.</title>
        <authorList>
            <person name="Ezeobiora C.E."/>
            <person name="Igbokwe N.H."/>
            <person name="Amin D.H."/>
            <person name="Mendie U.E."/>
        </authorList>
    </citation>
    <scope>NUCLEOTIDE SEQUENCE [LARGE SCALE GENOMIC DNA]</scope>
    <source>
        <strain evidence="3 4">PGLac3</strain>
    </source>
</reference>
<sequence>MKLDGKAVIVTGGAGGIGRGISTACAAEGAGVLIVDLDQEAGDAAVREITEAVPGARVAFLAADIGAAGTAEAVRDAAVAEFGRIDVLVNNAHASRQAPLLEHTDEMFELSFGTGFFATYRLMRACHAHLAERGGSIVNFASGAGLNGQPNQASYAAAKEAIRGLSRVAAHEWARDGIRVNLVSPIARTAGVEAWSKTHAEQYERMLGTIPLGRLGDPREDIAPVVVFLACDDSRYMTGQTLMADGGTVMLR</sequence>
<dbReference type="PANTHER" id="PTHR42760">
    <property type="entry name" value="SHORT-CHAIN DEHYDROGENASES/REDUCTASES FAMILY MEMBER"/>
    <property type="match status" value="1"/>
</dbReference>
<evidence type="ECO:0000259" key="2">
    <source>
        <dbReference type="SMART" id="SM00822"/>
    </source>
</evidence>
<dbReference type="PRINTS" id="PR00081">
    <property type="entry name" value="GDHRDH"/>
</dbReference>
<comment type="caution">
    <text evidence="3">The sequence shown here is derived from an EMBL/GenBank/DDBJ whole genome shotgun (WGS) entry which is preliminary data.</text>
</comment>
<evidence type="ECO:0000313" key="3">
    <source>
        <dbReference type="EMBL" id="MEY8038535.1"/>
    </source>
</evidence>
<dbReference type="RefSeq" id="WP_345367876.1">
    <property type="nucleotide sequence ID" value="NZ_BAABII010000020.1"/>
</dbReference>
<dbReference type="InterPro" id="IPR057326">
    <property type="entry name" value="KR_dom"/>
</dbReference>
<dbReference type="InterPro" id="IPR002347">
    <property type="entry name" value="SDR_fam"/>
</dbReference>
<dbReference type="EC" id="1.1.1.-" evidence="3"/>
<dbReference type="SUPFAM" id="SSF51735">
    <property type="entry name" value="NAD(P)-binding Rossmann-fold domains"/>
    <property type="match status" value="1"/>
</dbReference>